<protein>
    <submittedName>
        <fullName evidence="3">LPXTG-motif cell wall-anchored protein/predicted secreted protein</fullName>
    </submittedName>
</protein>
<evidence type="ECO:0000256" key="2">
    <source>
        <dbReference type="SAM" id="SignalP"/>
    </source>
</evidence>
<feature type="chain" id="PRO_5040867656" evidence="2">
    <location>
        <begin position="26"/>
        <end position="65"/>
    </location>
</feature>
<evidence type="ECO:0000313" key="4">
    <source>
        <dbReference type="Proteomes" id="UP000294682"/>
    </source>
</evidence>
<keyword evidence="2" id="KW-0732">Signal</keyword>
<proteinExistence type="predicted"/>
<feature type="signal peptide" evidence="2">
    <location>
        <begin position="1"/>
        <end position="25"/>
    </location>
</feature>
<reference evidence="3 4" key="1">
    <citation type="submission" date="2019-03" db="EMBL/GenBank/DDBJ databases">
        <title>Genomic Encyclopedia of Type Strains, Phase IV (KMG-IV): sequencing the most valuable type-strain genomes for metagenomic binning, comparative biology and taxonomic classification.</title>
        <authorList>
            <person name="Goeker M."/>
        </authorList>
    </citation>
    <scope>NUCLEOTIDE SEQUENCE [LARGE SCALE GENOMIC DNA]</scope>
    <source>
        <strain evidence="3 4">DSM 100433</strain>
    </source>
</reference>
<dbReference type="RefSeq" id="WP_079698905.1">
    <property type="nucleotide sequence ID" value="NZ_JADNAH010000010.1"/>
</dbReference>
<comment type="caution">
    <text evidence="3">The sequence shown here is derived from an EMBL/GenBank/DDBJ whole genome shotgun (WGS) entry which is preliminary data.</text>
</comment>
<feature type="transmembrane region" description="Helical" evidence="1">
    <location>
        <begin position="41"/>
        <end position="60"/>
    </location>
</feature>
<dbReference type="Proteomes" id="UP000294682">
    <property type="component" value="Unassembled WGS sequence"/>
</dbReference>
<keyword evidence="4" id="KW-1185">Reference proteome</keyword>
<keyword evidence="1" id="KW-0472">Membrane</keyword>
<evidence type="ECO:0000256" key="1">
    <source>
        <dbReference type="SAM" id="Phobius"/>
    </source>
</evidence>
<dbReference type="InterPro" id="IPR017502">
    <property type="entry name" value="Sortase_SrtB_target"/>
</dbReference>
<gene>
    <name evidence="3" type="ORF">EDD78_10399</name>
</gene>
<keyword evidence="1" id="KW-1133">Transmembrane helix</keyword>
<dbReference type="AlphaFoldDB" id="A0A9X8Y8Q6"/>
<keyword evidence="1" id="KW-0812">Transmembrane</keyword>
<accession>A0A9X8Y8Q6</accession>
<sequence length="65" mass="6924">MLKKLLHSLPMGILLALSLCSTVFAAEVNPATGDNSKIGLVFIILGISLVAVIAFVIMSIRKNKK</sequence>
<organism evidence="3 4">
    <name type="scientific">Harryflintia acetispora</name>
    <dbReference type="NCBI Taxonomy" id="1849041"/>
    <lineage>
        <taxon>Bacteria</taxon>
        <taxon>Bacillati</taxon>
        <taxon>Bacillota</taxon>
        <taxon>Clostridia</taxon>
        <taxon>Eubacteriales</taxon>
        <taxon>Oscillospiraceae</taxon>
        <taxon>Harryflintia</taxon>
    </lineage>
</organism>
<evidence type="ECO:0000313" key="3">
    <source>
        <dbReference type="EMBL" id="TCL44062.1"/>
    </source>
</evidence>
<dbReference type="EMBL" id="SLUK01000003">
    <property type="protein sequence ID" value="TCL44062.1"/>
    <property type="molecule type" value="Genomic_DNA"/>
</dbReference>
<dbReference type="NCBIfam" id="TIGR01167">
    <property type="entry name" value="LPXTG_anchor"/>
    <property type="match status" value="1"/>
</dbReference>
<name>A0A9X8Y8Q6_9FIRM</name>
<dbReference type="NCBIfam" id="TIGR03063">
    <property type="entry name" value="srtB_target"/>
    <property type="match status" value="1"/>
</dbReference>